<proteinExistence type="inferred from homology"/>
<evidence type="ECO:0000256" key="1">
    <source>
        <dbReference type="ARBA" id="ARBA00022603"/>
    </source>
</evidence>
<dbReference type="NCBIfam" id="TIGR00675">
    <property type="entry name" value="dcm"/>
    <property type="match status" value="1"/>
</dbReference>
<accession>A0A1S8KNZ2</accession>
<feature type="active site" evidence="5">
    <location>
        <position position="129"/>
    </location>
</feature>
<evidence type="ECO:0000256" key="6">
    <source>
        <dbReference type="RuleBase" id="RU000416"/>
    </source>
</evidence>
<dbReference type="SUPFAM" id="SSF53335">
    <property type="entry name" value="S-adenosyl-L-methionine-dependent methyltransferases"/>
    <property type="match status" value="1"/>
</dbReference>
<dbReference type="PRINTS" id="PR00105">
    <property type="entry name" value="C5METTRFRASE"/>
</dbReference>
<dbReference type="Pfam" id="PF00145">
    <property type="entry name" value="DNA_methylase"/>
    <property type="match status" value="1"/>
</dbReference>
<keyword evidence="2 5" id="KW-0808">Transferase</keyword>
<dbReference type="Gene3D" id="3.90.120.10">
    <property type="entry name" value="DNA Methylase, subunit A, domain 2"/>
    <property type="match status" value="1"/>
</dbReference>
<dbReference type="InterPro" id="IPR050750">
    <property type="entry name" value="C5-MTase"/>
</dbReference>
<dbReference type="REBASE" id="197595">
    <property type="entry name" value="M2.Dpi348ORF6805P"/>
</dbReference>
<dbReference type="PROSITE" id="PS00095">
    <property type="entry name" value="C5_MTASE_2"/>
    <property type="match status" value="1"/>
</dbReference>
<dbReference type="PROSITE" id="PS51679">
    <property type="entry name" value="SAM_MT_C5"/>
    <property type="match status" value="1"/>
</dbReference>
<sequence>MLNVVETFSGIGAQTEALKRANIEHHVSATVEWDINAIYAYDIMHNGPQDLSIYRHHNKESLITELSQYNLSSDGKTPLTEQSLMGMSMGVLKSILYAIERAHNLVDINQVNASDLDEDIDLLTYSFPCQDLSVSSLWWHNDSGIDRNSGNRSSLIWQIERILLEFSESNRTLPKALLMENVSNILSKKHIDNFNEWKNFLEELGYYNKVYTLNSKDFGIPQSRERTYLLSVYVGDDQQKRNLLEEYFFNNNLENISLKDEQISSLEAYLKLDYTDDVFRDEAIEATPNFTPSREKIYKNNPILAIDSMVPNNQIARTITTKQDRHPNSGIITFSDNKQLIPGCKYRNITPREAFLLMGFQEETYNRLLKSNEKLNDSKPYLTPTKLLKLAGNSIVVDVLIKIFEQLEEIRVKIL</sequence>
<gene>
    <name evidence="8" type="ORF">BWX42_06810</name>
</gene>
<dbReference type="GO" id="GO:0032259">
    <property type="term" value="P:methylation"/>
    <property type="evidence" value="ECO:0007669"/>
    <property type="project" value="UniProtKB-KW"/>
</dbReference>
<comment type="catalytic activity">
    <reaction evidence="7">
        <text>a 2'-deoxycytidine in DNA + S-adenosyl-L-methionine = a 5-methyl-2'-deoxycytidine in DNA + S-adenosyl-L-homocysteine + H(+)</text>
        <dbReference type="Rhea" id="RHEA:13681"/>
        <dbReference type="Rhea" id="RHEA-COMP:11369"/>
        <dbReference type="Rhea" id="RHEA-COMP:11370"/>
        <dbReference type="ChEBI" id="CHEBI:15378"/>
        <dbReference type="ChEBI" id="CHEBI:57856"/>
        <dbReference type="ChEBI" id="CHEBI:59789"/>
        <dbReference type="ChEBI" id="CHEBI:85452"/>
        <dbReference type="ChEBI" id="CHEBI:85454"/>
        <dbReference type="EC" id="2.1.1.37"/>
    </reaction>
</comment>
<evidence type="ECO:0000256" key="4">
    <source>
        <dbReference type="ARBA" id="ARBA00022747"/>
    </source>
</evidence>
<dbReference type="Proteomes" id="UP000190409">
    <property type="component" value="Unassembled WGS sequence"/>
</dbReference>
<name>A0A1S8KNZ2_9LACT</name>
<dbReference type="PANTHER" id="PTHR46098">
    <property type="entry name" value="TRNA (CYTOSINE(38)-C(5))-METHYLTRANSFERASE"/>
    <property type="match status" value="1"/>
</dbReference>
<evidence type="ECO:0000256" key="2">
    <source>
        <dbReference type="ARBA" id="ARBA00022679"/>
    </source>
</evidence>
<keyword evidence="1 5" id="KW-0489">Methyltransferase</keyword>
<comment type="similarity">
    <text evidence="5 6">Belongs to the class I-like SAM-binding methyltransferase superfamily. C5-methyltransferase family.</text>
</comment>
<dbReference type="EC" id="2.1.1.37" evidence="7"/>
<dbReference type="InterPro" id="IPR018117">
    <property type="entry name" value="C5_DNA_meth_AS"/>
</dbReference>
<evidence type="ECO:0000313" key="8">
    <source>
        <dbReference type="EMBL" id="OOL81467.1"/>
    </source>
</evidence>
<comment type="caution">
    <text evidence="8">The sequence shown here is derived from an EMBL/GenBank/DDBJ whole genome shotgun (WGS) entry which is preliminary data.</text>
</comment>
<evidence type="ECO:0000256" key="7">
    <source>
        <dbReference type="RuleBase" id="RU000417"/>
    </source>
</evidence>
<keyword evidence="4" id="KW-0680">Restriction system</keyword>
<evidence type="ECO:0000256" key="5">
    <source>
        <dbReference type="PROSITE-ProRule" id="PRU01016"/>
    </source>
</evidence>
<dbReference type="PROSITE" id="PS00094">
    <property type="entry name" value="C5_MTASE_1"/>
    <property type="match status" value="1"/>
</dbReference>
<dbReference type="EMBL" id="MUYF01000003">
    <property type="protein sequence ID" value="OOL81467.1"/>
    <property type="molecule type" value="Genomic_DNA"/>
</dbReference>
<dbReference type="InterPro" id="IPR029063">
    <property type="entry name" value="SAM-dependent_MTases_sf"/>
</dbReference>
<evidence type="ECO:0000256" key="3">
    <source>
        <dbReference type="ARBA" id="ARBA00022691"/>
    </source>
</evidence>
<keyword evidence="3 5" id="KW-0949">S-adenosyl-L-methionine</keyword>
<dbReference type="InterPro" id="IPR031303">
    <property type="entry name" value="C5_meth_CS"/>
</dbReference>
<dbReference type="GO" id="GO:0009307">
    <property type="term" value="P:DNA restriction-modification system"/>
    <property type="evidence" value="ECO:0007669"/>
    <property type="project" value="UniProtKB-KW"/>
</dbReference>
<dbReference type="Gene3D" id="3.40.50.150">
    <property type="entry name" value="Vaccinia Virus protein VP39"/>
    <property type="match status" value="1"/>
</dbReference>
<reference evidence="8 9" key="1">
    <citation type="submission" date="2017-01" db="EMBL/GenBank/DDBJ databases">
        <title>Complete Genome Sequence of Dolosigranulum pigrum isolated from a Patient with interstitial lung disease.</title>
        <authorList>
            <person name="Mukhopadhyay R."/>
            <person name="Joaquin J."/>
            <person name="Hogue R."/>
            <person name="Fitzgerald S."/>
            <person name="Jospin G."/>
            <person name="Eisen J.A."/>
            <person name="Chaturvedi V."/>
        </authorList>
    </citation>
    <scope>NUCLEOTIDE SEQUENCE [LARGE SCALE GENOMIC DNA]</scope>
    <source>
        <strain evidence="8 9">15S00348</strain>
    </source>
</reference>
<protein>
    <recommendedName>
        <fullName evidence="7">Cytosine-specific methyltransferase</fullName>
        <ecNumber evidence="7">2.1.1.37</ecNumber>
    </recommendedName>
</protein>
<dbReference type="InterPro" id="IPR001525">
    <property type="entry name" value="C5_MeTfrase"/>
</dbReference>
<evidence type="ECO:0000313" key="9">
    <source>
        <dbReference type="Proteomes" id="UP000190409"/>
    </source>
</evidence>
<dbReference type="AlphaFoldDB" id="A0A1S8KNZ2"/>
<organism evidence="8 9">
    <name type="scientific">Dolosigranulum pigrum</name>
    <dbReference type="NCBI Taxonomy" id="29394"/>
    <lineage>
        <taxon>Bacteria</taxon>
        <taxon>Bacillati</taxon>
        <taxon>Bacillota</taxon>
        <taxon>Bacilli</taxon>
        <taxon>Lactobacillales</taxon>
        <taxon>Carnobacteriaceae</taxon>
        <taxon>Dolosigranulum</taxon>
    </lineage>
</organism>
<dbReference type="GO" id="GO:0003886">
    <property type="term" value="F:DNA (cytosine-5-)-methyltransferase activity"/>
    <property type="evidence" value="ECO:0007669"/>
    <property type="project" value="UniProtKB-EC"/>
</dbReference>
<dbReference type="PANTHER" id="PTHR46098:SF1">
    <property type="entry name" value="TRNA (CYTOSINE(38)-C(5))-METHYLTRANSFERASE"/>
    <property type="match status" value="1"/>
</dbReference>